<dbReference type="Gramene" id="KCW50231">
    <property type="protein sequence ID" value="KCW50231"/>
    <property type="gene ID" value="EUGRSUZ_J00030"/>
</dbReference>
<accession>A0A059A991</accession>
<organism evidence="1">
    <name type="scientific">Eucalyptus grandis</name>
    <name type="common">Flooded gum</name>
    <dbReference type="NCBI Taxonomy" id="71139"/>
    <lineage>
        <taxon>Eukaryota</taxon>
        <taxon>Viridiplantae</taxon>
        <taxon>Streptophyta</taxon>
        <taxon>Embryophyta</taxon>
        <taxon>Tracheophyta</taxon>
        <taxon>Spermatophyta</taxon>
        <taxon>Magnoliopsida</taxon>
        <taxon>eudicotyledons</taxon>
        <taxon>Gunneridae</taxon>
        <taxon>Pentapetalae</taxon>
        <taxon>rosids</taxon>
        <taxon>malvids</taxon>
        <taxon>Myrtales</taxon>
        <taxon>Myrtaceae</taxon>
        <taxon>Myrtoideae</taxon>
        <taxon>Eucalypteae</taxon>
        <taxon>Eucalyptus</taxon>
    </lineage>
</organism>
<dbReference type="EMBL" id="KK198762">
    <property type="protein sequence ID" value="KCW50231.1"/>
    <property type="molecule type" value="Genomic_DNA"/>
</dbReference>
<sequence length="86" mass="9767">MKTIEEADKSNAFHFSPRVKRGRINKRKLAIQVFSSNQVVVGYMDCHDPDYITGECIKKYQLKLNNGLGMGGLEVTAVYLIKYNVL</sequence>
<protein>
    <submittedName>
        <fullName evidence="1">Uncharacterized protein</fullName>
    </submittedName>
</protein>
<dbReference type="InParanoid" id="A0A059A991"/>
<reference evidence="1" key="1">
    <citation type="submission" date="2013-07" db="EMBL/GenBank/DDBJ databases">
        <title>The genome of Eucalyptus grandis.</title>
        <authorList>
            <person name="Schmutz J."/>
            <person name="Hayes R."/>
            <person name="Myburg A."/>
            <person name="Tuskan G."/>
            <person name="Grattapaglia D."/>
            <person name="Rokhsar D.S."/>
        </authorList>
    </citation>
    <scope>NUCLEOTIDE SEQUENCE</scope>
    <source>
        <tissue evidence="1">Leaf extractions</tissue>
    </source>
</reference>
<dbReference type="AlphaFoldDB" id="A0A059A991"/>
<gene>
    <name evidence="1" type="ORF">EUGRSUZ_J00030</name>
</gene>
<evidence type="ECO:0000313" key="1">
    <source>
        <dbReference type="EMBL" id="KCW50231.1"/>
    </source>
</evidence>
<name>A0A059A991_EUCGR</name>
<proteinExistence type="predicted"/>